<feature type="transmembrane region" description="Helical" evidence="1">
    <location>
        <begin position="41"/>
        <end position="63"/>
    </location>
</feature>
<keyword evidence="3" id="KW-1185">Reference proteome</keyword>
<keyword evidence="1" id="KW-0472">Membrane</keyword>
<dbReference type="EMBL" id="CAKOFQ010006661">
    <property type="protein sequence ID" value="CAH1955690.1"/>
    <property type="molecule type" value="Genomic_DNA"/>
</dbReference>
<comment type="caution">
    <text evidence="2">The sequence shown here is derived from an EMBL/GenBank/DDBJ whole genome shotgun (WGS) entry which is preliminary data.</text>
</comment>
<proteinExistence type="predicted"/>
<evidence type="ECO:0000256" key="1">
    <source>
        <dbReference type="SAM" id="Phobius"/>
    </source>
</evidence>
<gene>
    <name evidence="2" type="ORF">ACAOBT_LOCUS1177</name>
</gene>
<dbReference type="Proteomes" id="UP001152888">
    <property type="component" value="Unassembled WGS sequence"/>
</dbReference>
<evidence type="ECO:0000313" key="2">
    <source>
        <dbReference type="EMBL" id="CAH1955690.1"/>
    </source>
</evidence>
<evidence type="ECO:0000313" key="3">
    <source>
        <dbReference type="Proteomes" id="UP001152888"/>
    </source>
</evidence>
<organism evidence="2 3">
    <name type="scientific">Acanthoscelides obtectus</name>
    <name type="common">Bean weevil</name>
    <name type="synonym">Bruchus obtectus</name>
    <dbReference type="NCBI Taxonomy" id="200917"/>
    <lineage>
        <taxon>Eukaryota</taxon>
        <taxon>Metazoa</taxon>
        <taxon>Ecdysozoa</taxon>
        <taxon>Arthropoda</taxon>
        <taxon>Hexapoda</taxon>
        <taxon>Insecta</taxon>
        <taxon>Pterygota</taxon>
        <taxon>Neoptera</taxon>
        <taxon>Endopterygota</taxon>
        <taxon>Coleoptera</taxon>
        <taxon>Polyphaga</taxon>
        <taxon>Cucujiformia</taxon>
        <taxon>Chrysomeloidea</taxon>
        <taxon>Chrysomelidae</taxon>
        <taxon>Bruchinae</taxon>
        <taxon>Bruchini</taxon>
        <taxon>Acanthoscelides</taxon>
    </lineage>
</organism>
<keyword evidence="1" id="KW-0812">Transmembrane</keyword>
<reference evidence="2" key="1">
    <citation type="submission" date="2022-03" db="EMBL/GenBank/DDBJ databases">
        <authorList>
            <person name="Sayadi A."/>
        </authorList>
    </citation>
    <scope>NUCLEOTIDE SEQUENCE</scope>
</reference>
<sequence length="66" mass="8061">MVFNMCIPIIMVVKYWIRNYFFETSIVSEDDMEDYRDVLHYYVWALGILLIMVILVGIQLRWIRLV</sequence>
<keyword evidence="1" id="KW-1133">Transmembrane helix</keyword>
<name>A0A9P0JNB9_ACAOB</name>
<dbReference type="AlphaFoldDB" id="A0A9P0JNB9"/>
<accession>A0A9P0JNB9</accession>
<protein>
    <submittedName>
        <fullName evidence="2">Uncharacterized protein</fullName>
    </submittedName>
</protein>